<feature type="transmembrane region" description="Helical" evidence="1">
    <location>
        <begin position="15"/>
        <end position="37"/>
    </location>
</feature>
<proteinExistence type="predicted"/>
<reference evidence="2 3" key="1">
    <citation type="submission" date="2018-10" db="EMBL/GenBank/DDBJ databases">
        <title>Genomic Encyclopedia of Type Strains, Phase IV (KMG-IV): sequencing the most valuable type-strain genomes for metagenomic binning, comparative biology and taxonomic classification.</title>
        <authorList>
            <person name="Goeker M."/>
        </authorList>
    </citation>
    <scope>NUCLEOTIDE SEQUENCE [LARGE SCALE GENOMIC DNA]</scope>
    <source>
        <strain evidence="2 3">DSM 20549</strain>
    </source>
</reference>
<protein>
    <submittedName>
        <fullName evidence="2">Uncharacterized protein DUF2798</fullName>
    </submittedName>
</protein>
<dbReference type="InterPro" id="IPR021529">
    <property type="entry name" value="DUF2798"/>
</dbReference>
<keyword evidence="3" id="KW-1185">Reference proteome</keyword>
<keyword evidence="1" id="KW-0812">Transmembrane</keyword>
<feature type="transmembrane region" description="Helical" evidence="1">
    <location>
        <begin position="132"/>
        <end position="151"/>
    </location>
</feature>
<feature type="transmembrane region" description="Helical" evidence="1">
    <location>
        <begin position="49"/>
        <end position="69"/>
    </location>
</feature>
<dbReference type="RefSeq" id="WP_121300542.1">
    <property type="nucleotide sequence ID" value="NZ_QBEW01000096.1"/>
</dbReference>
<feature type="transmembrane region" description="Helical" evidence="1">
    <location>
        <begin position="90"/>
        <end position="112"/>
    </location>
</feature>
<sequence length="166" mass="18548">MQQDKRLPHNGKEGLLYGSLIVTMTVLLMSSYSVLLYTDHLTMDTIWSILKIMPVMWISAMVLEAAVFGRIAESLTAKLSSTSSSFHQKILLRIVFTVIGMSVAMTFIGDMAANGFHGEIFSNWLANWPRNFFIVLMAESLLIQPLARLAMVKLHAAQDRKTAIAQ</sequence>
<evidence type="ECO:0000256" key="1">
    <source>
        <dbReference type="SAM" id="Phobius"/>
    </source>
</evidence>
<accession>A0A497YHV9</accession>
<dbReference type="Proteomes" id="UP000280791">
    <property type="component" value="Unassembled WGS sequence"/>
</dbReference>
<comment type="caution">
    <text evidence="2">The sequence shown here is derived from an EMBL/GenBank/DDBJ whole genome shotgun (WGS) entry which is preliminary data.</text>
</comment>
<dbReference type="AlphaFoldDB" id="A0A497YHV9"/>
<evidence type="ECO:0000313" key="3">
    <source>
        <dbReference type="Proteomes" id="UP000280791"/>
    </source>
</evidence>
<dbReference type="Pfam" id="PF11391">
    <property type="entry name" value="DUF2798"/>
    <property type="match status" value="1"/>
</dbReference>
<dbReference type="OrthoDB" id="7062363at2"/>
<organism evidence="2 3">
    <name type="scientific">Planococcus citreus</name>
    <dbReference type="NCBI Taxonomy" id="1373"/>
    <lineage>
        <taxon>Bacteria</taxon>
        <taxon>Bacillati</taxon>
        <taxon>Bacillota</taxon>
        <taxon>Bacilli</taxon>
        <taxon>Bacillales</taxon>
        <taxon>Caryophanaceae</taxon>
        <taxon>Planococcus</taxon>
    </lineage>
</organism>
<dbReference type="EMBL" id="RCCP01000003">
    <property type="protein sequence ID" value="RLJ86799.1"/>
    <property type="molecule type" value="Genomic_DNA"/>
</dbReference>
<keyword evidence="1" id="KW-1133">Transmembrane helix</keyword>
<gene>
    <name evidence="2" type="ORF">DFR62_2402</name>
</gene>
<name>A0A497YHV9_9BACL</name>
<keyword evidence="1" id="KW-0472">Membrane</keyword>
<evidence type="ECO:0000313" key="2">
    <source>
        <dbReference type="EMBL" id="RLJ86799.1"/>
    </source>
</evidence>